<keyword evidence="2 3" id="KW-0808">Transferase</keyword>
<dbReference type="AlphaFoldDB" id="A0A1T4M1C3"/>
<accession>A0A1T4M1C3</accession>
<dbReference type="InterPro" id="IPR029063">
    <property type="entry name" value="SAM-dependent_MTases_sf"/>
</dbReference>
<dbReference type="STRING" id="290054.SAMN02745114_01091"/>
<dbReference type="Gene3D" id="3.40.50.150">
    <property type="entry name" value="Vaccinia Virus protein VP39"/>
    <property type="match status" value="1"/>
</dbReference>
<dbReference type="PIRSF" id="PIRSF004553">
    <property type="entry name" value="CHP00095"/>
    <property type="match status" value="1"/>
</dbReference>
<name>A0A1T4M1C3_9FIRM</name>
<dbReference type="RefSeq" id="WP_078768567.1">
    <property type="nucleotide sequence ID" value="NZ_FUWW01000010.1"/>
</dbReference>
<protein>
    <submittedName>
        <fullName evidence="3">16S rRNA (Guanine(966)-N(2))-methyltransferase RsmD</fullName>
    </submittedName>
</protein>
<keyword evidence="1 3" id="KW-0489">Methyltransferase</keyword>
<gene>
    <name evidence="3" type="ORF">SAMN02745114_01091</name>
</gene>
<dbReference type="NCBIfam" id="TIGR00095">
    <property type="entry name" value="16S rRNA (guanine(966)-N(2))-methyltransferase RsmD"/>
    <property type="match status" value="1"/>
</dbReference>
<evidence type="ECO:0000313" key="4">
    <source>
        <dbReference type="Proteomes" id="UP000190657"/>
    </source>
</evidence>
<dbReference type="Pfam" id="PF03602">
    <property type="entry name" value="Cons_hypoth95"/>
    <property type="match status" value="1"/>
</dbReference>
<dbReference type="GO" id="GO:0008168">
    <property type="term" value="F:methyltransferase activity"/>
    <property type="evidence" value="ECO:0007669"/>
    <property type="project" value="UniProtKB-KW"/>
</dbReference>
<dbReference type="GO" id="GO:0003676">
    <property type="term" value="F:nucleic acid binding"/>
    <property type="evidence" value="ECO:0007669"/>
    <property type="project" value="InterPro"/>
</dbReference>
<proteinExistence type="predicted"/>
<dbReference type="PROSITE" id="PS00092">
    <property type="entry name" value="N6_MTASE"/>
    <property type="match status" value="1"/>
</dbReference>
<dbReference type="CDD" id="cd02440">
    <property type="entry name" value="AdoMet_MTases"/>
    <property type="match status" value="1"/>
</dbReference>
<sequence>MKVITGSLRGRNLETLSGDEVTRPTTQATKEALFSSIQFEIENRKVLDLFAGSGQLGIEALSRGARVCTFVESNRSAYKIIEGNLERCRIADKANLVFSEAKSFLMKKDNFDIAFLDPPYHQNLVVDCLPSLTNLMSEDGVIICETAKDEELPQEVNSWQISKQKKYGKTLLTYYRKG</sequence>
<dbReference type="PANTHER" id="PTHR43542">
    <property type="entry name" value="METHYLTRANSFERASE"/>
    <property type="match status" value="1"/>
</dbReference>
<evidence type="ECO:0000256" key="1">
    <source>
        <dbReference type="ARBA" id="ARBA00022603"/>
    </source>
</evidence>
<evidence type="ECO:0000313" key="3">
    <source>
        <dbReference type="EMBL" id="SJZ60524.1"/>
    </source>
</evidence>
<keyword evidence="4" id="KW-1185">Reference proteome</keyword>
<dbReference type="SUPFAM" id="SSF53335">
    <property type="entry name" value="S-adenosyl-L-methionine-dependent methyltransferases"/>
    <property type="match status" value="1"/>
</dbReference>
<dbReference type="PANTHER" id="PTHR43542:SF1">
    <property type="entry name" value="METHYLTRANSFERASE"/>
    <property type="match status" value="1"/>
</dbReference>
<reference evidence="3 4" key="1">
    <citation type="submission" date="2017-02" db="EMBL/GenBank/DDBJ databases">
        <authorList>
            <person name="Peterson S.W."/>
        </authorList>
    </citation>
    <scope>NUCLEOTIDE SEQUENCE [LARGE SCALE GENOMIC DNA]</scope>
    <source>
        <strain evidence="3 4">ATCC 51222</strain>
    </source>
</reference>
<dbReference type="InterPro" id="IPR002052">
    <property type="entry name" value="DNA_methylase_N6_adenine_CS"/>
</dbReference>
<dbReference type="OrthoDB" id="9803017at2"/>
<dbReference type="GO" id="GO:0031167">
    <property type="term" value="P:rRNA methylation"/>
    <property type="evidence" value="ECO:0007669"/>
    <property type="project" value="InterPro"/>
</dbReference>
<organism evidence="3 4">
    <name type="scientific">Eubacterium coprostanoligenes</name>
    <dbReference type="NCBI Taxonomy" id="290054"/>
    <lineage>
        <taxon>Bacteria</taxon>
        <taxon>Bacillati</taxon>
        <taxon>Bacillota</taxon>
        <taxon>Clostridia</taxon>
        <taxon>Eubacteriales</taxon>
        <taxon>Eubacteriaceae</taxon>
        <taxon>Eubacterium</taxon>
    </lineage>
</organism>
<dbReference type="InterPro" id="IPR004398">
    <property type="entry name" value="RNA_MeTrfase_RsmD"/>
</dbReference>
<evidence type="ECO:0000256" key="2">
    <source>
        <dbReference type="ARBA" id="ARBA00022679"/>
    </source>
</evidence>
<dbReference type="Proteomes" id="UP000190657">
    <property type="component" value="Unassembled WGS sequence"/>
</dbReference>
<dbReference type="EMBL" id="FUWW01000010">
    <property type="protein sequence ID" value="SJZ60524.1"/>
    <property type="molecule type" value="Genomic_DNA"/>
</dbReference>